<feature type="non-terminal residue" evidence="1">
    <location>
        <position position="59"/>
    </location>
</feature>
<name>A0ABN7VH80_GIGMA</name>
<organism evidence="1 2">
    <name type="scientific">Gigaspora margarita</name>
    <dbReference type="NCBI Taxonomy" id="4874"/>
    <lineage>
        <taxon>Eukaryota</taxon>
        <taxon>Fungi</taxon>
        <taxon>Fungi incertae sedis</taxon>
        <taxon>Mucoromycota</taxon>
        <taxon>Glomeromycotina</taxon>
        <taxon>Glomeromycetes</taxon>
        <taxon>Diversisporales</taxon>
        <taxon>Gigasporaceae</taxon>
        <taxon>Gigaspora</taxon>
    </lineage>
</organism>
<evidence type="ECO:0000313" key="2">
    <source>
        <dbReference type="Proteomes" id="UP000789901"/>
    </source>
</evidence>
<keyword evidence="2" id="KW-1185">Reference proteome</keyword>
<sequence length="59" mass="7156">MNEKQSYELQQQIYINSNEVVQTKRDLKNKCYEFQKQIHIDSNEKNSTTYLEEKEEVVV</sequence>
<protein>
    <submittedName>
        <fullName evidence="1">742_t:CDS:1</fullName>
    </submittedName>
</protein>
<proteinExistence type="predicted"/>
<dbReference type="Proteomes" id="UP000789901">
    <property type="component" value="Unassembled WGS sequence"/>
</dbReference>
<reference evidence="1 2" key="1">
    <citation type="submission" date="2021-06" db="EMBL/GenBank/DDBJ databases">
        <authorList>
            <person name="Kallberg Y."/>
            <person name="Tangrot J."/>
            <person name="Rosling A."/>
        </authorList>
    </citation>
    <scope>NUCLEOTIDE SEQUENCE [LARGE SCALE GENOMIC DNA]</scope>
    <source>
        <strain evidence="1 2">120-4 pot B 10/14</strain>
    </source>
</reference>
<dbReference type="EMBL" id="CAJVQB010014913">
    <property type="protein sequence ID" value="CAG8771466.1"/>
    <property type="molecule type" value="Genomic_DNA"/>
</dbReference>
<gene>
    <name evidence="1" type="ORF">GMARGA_LOCUS18565</name>
</gene>
<accession>A0ABN7VH80</accession>
<evidence type="ECO:0000313" key="1">
    <source>
        <dbReference type="EMBL" id="CAG8771466.1"/>
    </source>
</evidence>
<comment type="caution">
    <text evidence="1">The sequence shown here is derived from an EMBL/GenBank/DDBJ whole genome shotgun (WGS) entry which is preliminary data.</text>
</comment>